<gene>
    <name evidence="1" type="ORF">O6H91_13G035200</name>
</gene>
<name>A0ACC2BUD7_DIPCM</name>
<sequence>MQFKQMALSDDEFEPLFNYTGAHQPFIQIDESESEDDAIAAPNKSWRTSVKRQNNADLPLKRKSKDQSPVKRNPQSAEVENDENWLPSPPKLARLCPQATCTDSTILLLRQKKAELLSITEKASEASVALAESEAINLDEQFKSFESQQPVAAGQESTKKKRDKVVVMVQDKNGDCRPFRIYMDDKFEKLYHAYAQAIGKNMADFVFRFDGEQVTSGLTPKDLGLEAEDIVEVHHKACQ</sequence>
<dbReference type="Proteomes" id="UP001162992">
    <property type="component" value="Chromosome 13"/>
</dbReference>
<evidence type="ECO:0000313" key="1">
    <source>
        <dbReference type="EMBL" id="KAJ7533154.1"/>
    </source>
</evidence>
<dbReference type="EMBL" id="CM055104">
    <property type="protein sequence ID" value="KAJ7533154.1"/>
    <property type="molecule type" value="Genomic_DNA"/>
</dbReference>
<protein>
    <submittedName>
        <fullName evidence="1">Uncharacterized protein</fullName>
    </submittedName>
</protein>
<comment type="caution">
    <text evidence="1">The sequence shown here is derived from an EMBL/GenBank/DDBJ whole genome shotgun (WGS) entry which is preliminary data.</text>
</comment>
<organism evidence="1 2">
    <name type="scientific">Diphasiastrum complanatum</name>
    <name type="common">Issler's clubmoss</name>
    <name type="synonym">Lycopodium complanatum</name>
    <dbReference type="NCBI Taxonomy" id="34168"/>
    <lineage>
        <taxon>Eukaryota</taxon>
        <taxon>Viridiplantae</taxon>
        <taxon>Streptophyta</taxon>
        <taxon>Embryophyta</taxon>
        <taxon>Tracheophyta</taxon>
        <taxon>Lycopodiopsida</taxon>
        <taxon>Lycopodiales</taxon>
        <taxon>Lycopodiaceae</taxon>
        <taxon>Lycopodioideae</taxon>
        <taxon>Diphasiastrum</taxon>
    </lineage>
</organism>
<accession>A0ACC2BUD7</accession>
<evidence type="ECO:0000313" key="2">
    <source>
        <dbReference type="Proteomes" id="UP001162992"/>
    </source>
</evidence>
<reference evidence="2" key="1">
    <citation type="journal article" date="2024" name="Proc. Natl. Acad. Sci. U.S.A.">
        <title>Extraordinary preservation of gene collinearity over three hundred million years revealed in homosporous lycophytes.</title>
        <authorList>
            <person name="Li C."/>
            <person name="Wickell D."/>
            <person name="Kuo L.Y."/>
            <person name="Chen X."/>
            <person name="Nie B."/>
            <person name="Liao X."/>
            <person name="Peng D."/>
            <person name="Ji J."/>
            <person name="Jenkins J."/>
            <person name="Williams M."/>
            <person name="Shu S."/>
            <person name="Plott C."/>
            <person name="Barry K."/>
            <person name="Rajasekar S."/>
            <person name="Grimwood J."/>
            <person name="Han X."/>
            <person name="Sun S."/>
            <person name="Hou Z."/>
            <person name="He W."/>
            <person name="Dai G."/>
            <person name="Sun C."/>
            <person name="Schmutz J."/>
            <person name="Leebens-Mack J.H."/>
            <person name="Li F.W."/>
            <person name="Wang L."/>
        </authorList>
    </citation>
    <scope>NUCLEOTIDE SEQUENCE [LARGE SCALE GENOMIC DNA]</scope>
    <source>
        <strain evidence="2">cv. PW_Plant_1</strain>
    </source>
</reference>
<proteinExistence type="predicted"/>
<keyword evidence="2" id="KW-1185">Reference proteome</keyword>